<accession>A0AAN5CAV9</accession>
<proteinExistence type="predicted"/>
<evidence type="ECO:0000256" key="2">
    <source>
        <dbReference type="ARBA" id="ARBA00022723"/>
    </source>
</evidence>
<name>A0AAN5CAV9_9BILA</name>
<dbReference type="PROSITE" id="PS50293">
    <property type="entry name" value="TPR_REGION"/>
    <property type="match status" value="1"/>
</dbReference>
<evidence type="ECO:0000313" key="6">
    <source>
        <dbReference type="EMBL" id="GMR36227.1"/>
    </source>
</evidence>
<dbReference type="InterPro" id="IPR019734">
    <property type="entry name" value="TPR_rpt"/>
</dbReference>
<dbReference type="GO" id="GO:0046872">
    <property type="term" value="F:metal ion binding"/>
    <property type="evidence" value="ECO:0007669"/>
    <property type="project" value="UniProtKB-KW"/>
</dbReference>
<evidence type="ECO:0008006" key="8">
    <source>
        <dbReference type="Google" id="ProtNLM"/>
    </source>
</evidence>
<dbReference type="Pfam" id="PF13432">
    <property type="entry name" value="TPR_16"/>
    <property type="match status" value="3"/>
</dbReference>
<keyword evidence="5" id="KW-0802">TPR repeat</keyword>
<dbReference type="SUPFAM" id="SSF48452">
    <property type="entry name" value="TPR-like"/>
    <property type="match status" value="1"/>
</dbReference>
<dbReference type="Proteomes" id="UP001328107">
    <property type="component" value="Unassembled WGS sequence"/>
</dbReference>
<dbReference type="PANTHER" id="PTHR21208">
    <property type="entry name" value="ADP-DEPENDENT GLUCOKINASE"/>
    <property type="match status" value="1"/>
</dbReference>
<feature type="repeat" description="TPR" evidence="5">
    <location>
        <begin position="419"/>
        <end position="452"/>
    </location>
</feature>
<evidence type="ECO:0000256" key="4">
    <source>
        <dbReference type="ARBA" id="ARBA00022842"/>
    </source>
</evidence>
<dbReference type="GO" id="GO:0006006">
    <property type="term" value="P:glucose metabolic process"/>
    <property type="evidence" value="ECO:0007669"/>
    <property type="project" value="TreeGrafter"/>
</dbReference>
<feature type="repeat" description="TPR" evidence="5">
    <location>
        <begin position="278"/>
        <end position="311"/>
    </location>
</feature>
<dbReference type="PROSITE" id="PS50005">
    <property type="entry name" value="TPR"/>
    <property type="match status" value="5"/>
</dbReference>
<keyword evidence="2" id="KW-0479">Metal-binding</keyword>
<evidence type="ECO:0000256" key="3">
    <source>
        <dbReference type="ARBA" id="ARBA00022777"/>
    </source>
</evidence>
<keyword evidence="3" id="KW-0418">Kinase</keyword>
<comment type="caution">
    <text evidence="6">The sequence shown here is derived from an EMBL/GenBank/DDBJ whole genome shotgun (WGS) entry which is preliminary data.</text>
</comment>
<feature type="repeat" description="TPR" evidence="5">
    <location>
        <begin position="244"/>
        <end position="277"/>
    </location>
</feature>
<feature type="repeat" description="TPR" evidence="5">
    <location>
        <begin position="453"/>
        <end position="486"/>
    </location>
</feature>
<dbReference type="GO" id="GO:0005783">
    <property type="term" value="C:endoplasmic reticulum"/>
    <property type="evidence" value="ECO:0007669"/>
    <property type="project" value="TreeGrafter"/>
</dbReference>
<keyword evidence="7" id="KW-1185">Reference proteome</keyword>
<keyword evidence="1" id="KW-0808">Transferase</keyword>
<evidence type="ECO:0000256" key="1">
    <source>
        <dbReference type="ARBA" id="ARBA00022679"/>
    </source>
</evidence>
<dbReference type="GO" id="GO:0043843">
    <property type="term" value="F:ADP-specific glucokinase activity"/>
    <property type="evidence" value="ECO:0007669"/>
    <property type="project" value="TreeGrafter"/>
</dbReference>
<dbReference type="InterPro" id="IPR007666">
    <property type="entry name" value="ADP_PFK/GK"/>
</dbReference>
<dbReference type="EMBL" id="BTRK01000002">
    <property type="protein sequence ID" value="GMR36227.1"/>
    <property type="molecule type" value="Genomic_DNA"/>
</dbReference>
<gene>
    <name evidence="6" type="ORF">PMAYCL1PPCAC_06422</name>
</gene>
<dbReference type="SMART" id="SM00028">
    <property type="entry name" value="TPR"/>
    <property type="match status" value="5"/>
</dbReference>
<dbReference type="PANTHER" id="PTHR21208:SF0">
    <property type="entry name" value="ADP-DEPENDENT GLUCOKINASE"/>
    <property type="match status" value="1"/>
</dbReference>
<dbReference type="InterPro" id="IPR011990">
    <property type="entry name" value="TPR-like_helical_dom_sf"/>
</dbReference>
<sequence>MKSMAEGECGGSNALVSLAHNYGQTNERVGPSESRGISTLLPSSSRGEQFAQDFLADQARRTAAPTTFDMKALSRQLPPSSQSAAVLSSQWTKEFNPINASANSRSAQLASQWSSSFHPSSSPMESAWRSATSTPQPLAVTGGGQTMMGNMPQSSSSGMWSSEFLDRFDSNVTDKVVLEHIASDWTGEFNNQKHEEQLWQKLEGEWAQQREEFMRKGWEQETEERLQATQQPYIHQSENPFVQDQAALRIGDDAMRGGDLERAILAYEAAVQNNPQDAMTWCRLGLSHAENEHDDKAIQAFRKALEIDPRNEEALLSLSVSLANECLENDALEQLEKWLSSHTGGDPTQIKRLKPTYSSFLDHSDFDRVESLFLSTAARQSSADAELQNALGVLYNLGRNFERAVDSLKLAIATKPDDPRLWNRLGATLANGDRTPEAISAYREALRLYPSYVRARYNLGISCMHLNSYREAVHHFADALDLQKGGSKEQSAIWGPLRSSAVRCLSHAPQLLPFVDQRDLAGLKRALGNLPPSDRSI</sequence>
<reference evidence="7" key="1">
    <citation type="submission" date="2022-10" db="EMBL/GenBank/DDBJ databases">
        <title>Genome assembly of Pristionchus species.</title>
        <authorList>
            <person name="Yoshida K."/>
            <person name="Sommer R.J."/>
        </authorList>
    </citation>
    <scope>NUCLEOTIDE SEQUENCE [LARGE SCALE GENOMIC DNA]</scope>
    <source>
        <strain evidence="7">RS5460</strain>
    </source>
</reference>
<keyword evidence="4" id="KW-0460">Magnesium</keyword>
<protein>
    <recommendedName>
        <fullName evidence="8">Peroxin-5</fullName>
    </recommendedName>
</protein>
<dbReference type="AlphaFoldDB" id="A0AAN5CAV9"/>
<feature type="repeat" description="TPR" evidence="5">
    <location>
        <begin position="385"/>
        <end position="418"/>
    </location>
</feature>
<dbReference type="Gene3D" id="1.25.40.10">
    <property type="entry name" value="Tetratricopeptide repeat domain"/>
    <property type="match status" value="1"/>
</dbReference>
<evidence type="ECO:0000256" key="5">
    <source>
        <dbReference type="PROSITE-ProRule" id="PRU00339"/>
    </source>
</evidence>
<organism evidence="6 7">
    <name type="scientific">Pristionchus mayeri</name>
    <dbReference type="NCBI Taxonomy" id="1317129"/>
    <lineage>
        <taxon>Eukaryota</taxon>
        <taxon>Metazoa</taxon>
        <taxon>Ecdysozoa</taxon>
        <taxon>Nematoda</taxon>
        <taxon>Chromadorea</taxon>
        <taxon>Rhabditida</taxon>
        <taxon>Rhabditina</taxon>
        <taxon>Diplogasteromorpha</taxon>
        <taxon>Diplogasteroidea</taxon>
        <taxon>Neodiplogasteridae</taxon>
        <taxon>Pristionchus</taxon>
    </lineage>
</organism>
<evidence type="ECO:0000313" key="7">
    <source>
        <dbReference type="Proteomes" id="UP001328107"/>
    </source>
</evidence>